<sequence>MSTTNRQMEYLDSSTALHMHAYREHINKLIRRSRMLDRLDRVIVRLYFIDGYSLSQIAAIRGASRAAMQRRFKRILRRLKSPEFCGYMRLHLHMEGVSREVGRRYFFRGVSIQKIAQETGLSIYRVRQIIAQIRKEISESFQNEAV</sequence>
<dbReference type="Pfam" id="PF08281">
    <property type="entry name" value="Sigma70_r4_2"/>
    <property type="match status" value="1"/>
</dbReference>
<proteinExistence type="predicted"/>
<dbReference type="InterPro" id="IPR036388">
    <property type="entry name" value="WH-like_DNA-bd_sf"/>
</dbReference>
<dbReference type="RefSeq" id="WP_146683487.1">
    <property type="nucleotide sequence ID" value="NZ_CP019646.1"/>
</dbReference>
<keyword evidence="2" id="KW-0731">Sigma factor</keyword>
<feature type="domain" description="RNA polymerase sigma factor 70 region 4 type 2" evidence="5">
    <location>
        <begin position="29"/>
        <end position="79"/>
    </location>
</feature>
<dbReference type="EMBL" id="CP019646">
    <property type="protein sequence ID" value="AQQ71297.1"/>
    <property type="molecule type" value="Genomic_DNA"/>
</dbReference>
<reference evidence="7" key="1">
    <citation type="submission" date="2017-02" db="EMBL/GenBank/DDBJ databases">
        <title>Comparative genomics and description of representatives of a novel lineage of planctomycetes thriving in anoxic sediments.</title>
        <authorList>
            <person name="Spring S."/>
            <person name="Bunk B."/>
            <person name="Sproer C."/>
        </authorList>
    </citation>
    <scope>NUCLEOTIDE SEQUENCE [LARGE SCALE GENOMIC DNA]</scope>
    <source>
        <strain evidence="7">SM-Chi-D1</strain>
    </source>
</reference>
<keyword evidence="1" id="KW-0805">Transcription regulation</keyword>
<dbReference type="GO" id="GO:0003677">
    <property type="term" value="F:DNA binding"/>
    <property type="evidence" value="ECO:0007669"/>
    <property type="project" value="UniProtKB-KW"/>
</dbReference>
<dbReference type="AlphaFoldDB" id="A0A1Q2MG63"/>
<organism evidence="6 7">
    <name type="scientific">Limihaloglobus sulfuriphilus</name>
    <dbReference type="NCBI Taxonomy" id="1851148"/>
    <lineage>
        <taxon>Bacteria</taxon>
        <taxon>Pseudomonadati</taxon>
        <taxon>Planctomycetota</taxon>
        <taxon>Phycisphaerae</taxon>
        <taxon>Sedimentisphaerales</taxon>
        <taxon>Sedimentisphaeraceae</taxon>
        <taxon>Limihaloglobus</taxon>
    </lineage>
</organism>
<evidence type="ECO:0000256" key="3">
    <source>
        <dbReference type="ARBA" id="ARBA00023125"/>
    </source>
</evidence>
<dbReference type="KEGG" id="pbas:SMSP2_01668"/>
<accession>A0A1Q2MG63</accession>
<dbReference type="GO" id="GO:0016987">
    <property type="term" value="F:sigma factor activity"/>
    <property type="evidence" value="ECO:0007669"/>
    <property type="project" value="UniProtKB-KW"/>
</dbReference>
<evidence type="ECO:0000313" key="7">
    <source>
        <dbReference type="Proteomes" id="UP000188181"/>
    </source>
</evidence>
<dbReference type="InterPro" id="IPR013249">
    <property type="entry name" value="RNA_pol_sigma70_r4_t2"/>
</dbReference>
<dbReference type="GO" id="GO:0006352">
    <property type="term" value="P:DNA-templated transcription initiation"/>
    <property type="evidence" value="ECO:0007669"/>
    <property type="project" value="InterPro"/>
</dbReference>
<dbReference type="InterPro" id="IPR013324">
    <property type="entry name" value="RNA_pol_sigma_r3/r4-like"/>
</dbReference>
<dbReference type="Gene3D" id="1.10.10.10">
    <property type="entry name" value="Winged helix-like DNA-binding domain superfamily/Winged helix DNA-binding domain"/>
    <property type="match status" value="1"/>
</dbReference>
<dbReference type="SUPFAM" id="SSF88659">
    <property type="entry name" value="Sigma3 and sigma4 domains of RNA polymerase sigma factors"/>
    <property type="match status" value="2"/>
</dbReference>
<evidence type="ECO:0000256" key="2">
    <source>
        <dbReference type="ARBA" id="ARBA00023082"/>
    </source>
</evidence>
<gene>
    <name evidence="6" type="ORF">SMSP2_01668</name>
</gene>
<evidence type="ECO:0000256" key="1">
    <source>
        <dbReference type="ARBA" id="ARBA00023015"/>
    </source>
</evidence>
<keyword evidence="4" id="KW-0804">Transcription</keyword>
<dbReference type="PANTHER" id="PTHR30385">
    <property type="entry name" value="SIGMA FACTOR F FLAGELLAR"/>
    <property type="match status" value="1"/>
</dbReference>
<keyword evidence="7" id="KW-1185">Reference proteome</keyword>
<evidence type="ECO:0000259" key="5">
    <source>
        <dbReference type="Pfam" id="PF08281"/>
    </source>
</evidence>
<protein>
    <submittedName>
        <fullName evidence="6">RNA polymerase sigma factor, sigma-70 family</fullName>
    </submittedName>
</protein>
<name>A0A1Q2MG63_9BACT</name>
<dbReference type="Proteomes" id="UP000188181">
    <property type="component" value="Chromosome"/>
</dbReference>
<dbReference type="STRING" id="1851148.SMSP2_01668"/>
<keyword evidence="3" id="KW-0238">DNA-binding</keyword>
<evidence type="ECO:0000313" key="6">
    <source>
        <dbReference type="EMBL" id="AQQ71297.1"/>
    </source>
</evidence>
<evidence type="ECO:0000256" key="4">
    <source>
        <dbReference type="ARBA" id="ARBA00023163"/>
    </source>
</evidence>